<keyword evidence="2" id="KW-1185">Reference proteome</keyword>
<name>N0DZV3_9MICO</name>
<dbReference type="Proteomes" id="UP000013167">
    <property type="component" value="Unassembled WGS sequence"/>
</dbReference>
<evidence type="ECO:0000313" key="2">
    <source>
        <dbReference type="Proteomes" id="UP000013167"/>
    </source>
</evidence>
<sequence>MAQPVAARWDAARPGEPRAVDSWAALSALTAARCARTSSGRVGNLGRDEPADPVLVIGSVESPGVTPYLHRRQSRG</sequence>
<comment type="caution">
    <text evidence="1">The sequence shown here is derived from an EMBL/GenBank/DDBJ whole genome shotgun (WGS) entry which is preliminary data.</text>
</comment>
<proteinExistence type="predicted"/>
<dbReference type="HOGENOM" id="CLU_2653276_0_0_11"/>
<reference evidence="1 2" key="1">
    <citation type="journal article" date="2013" name="ISME J.">
        <title>A metabolic model for members of the genus Tetrasphaera involved in enhanced biological phosphorus removal.</title>
        <authorList>
            <person name="Kristiansen R."/>
            <person name="Nguyen H.T.T."/>
            <person name="Saunders A.M."/>
            <person name="Nielsen J.L."/>
            <person name="Wimmer R."/>
            <person name="Le V.Q."/>
            <person name="McIlroy S.J."/>
            <person name="Petrovski S."/>
            <person name="Seviour R.J."/>
            <person name="Calteau A."/>
            <person name="Nielsen K.L."/>
            <person name="Nielsen P.H."/>
        </authorList>
    </citation>
    <scope>NUCLEOTIDE SEQUENCE [LARGE SCALE GENOMIC DNA]</scope>
    <source>
        <strain evidence="1 2">Lp2</strain>
    </source>
</reference>
<gene>
    <name evidence="1" type="ORF">BN10_1250003</name>
</gene>
<organism evidence="1 2">
    <name type="scientific">Phycicoccus elongatus Lp2</name>
    <dbReference type="NCBI Taxonomy" id="1193181"/>
    <lineage>
        <taxon>Bacteria</taxon>
        <taxon>Bacillati</taxon>
        <taxon>Actinomycetota</taxon>
        <taxon>Actinomycetes</taxon>
        <taxon>Micrococcales</taxon>
        <taxon>Intrasporangiaceae</taxon>
        <taxon>Phycicoccus</taxon>
    </lineage>
</organism>
<protein>
    <submittedName>
        <fullName evidence="1">Uncharacterized protein</fullName>
    </submittedName>
</protein>
<dbReference type="EMBL" id="CAIZ01000030">
    <property type="protein sequence ID" value="CCH68925.1"/>
    <property type="molecule type" value="Genomic_DNA"/>
</dbReference>
<accession>N0DZV3</accession>
<evidence type="ECO:0000313" key="1">
    <source>
        <dbReference type="EMBL" id="CCH68925.1"/>
    </source>
</evidence>
<dbReference type="AlphaFoldDB" id="N0DZV3"/>